<keyword evidence="1" id="KW-1133">Transmembrane helix</keyword>
<protein>
    <recommendedName>
        <fullName evidence="4">DUF2127 domain-containing protein</fullName>
    </recommendedName>
</protein>
<organism evidence="2 3">
    <name type="scientific">Allokutzneria multivorans</name>
    <dbReference type="NCBI Taxonomy" id="1142134"/>
    <lineage>
        <taxon>Bacteria</taxon>
        <taxon>Bacillati</taxon>
        <taxon>Actinomycetota</taxon>
        <taxon>Actinomycetes</taxon>
        <taxon>Pseudonocardiales</taxon>
        <taxon>Pseudonocardiaceae</taxon>
        <taxon>Allokutzneria</taxon>
    </lineage>
</organism>
<feature type="transmembrane region" description="Helical" evidence="1">
    <location>
        <begin position="136"/>
        <end position="154"/>
    </location>
</feature>
<dbReference type="EMBL" id="BAABAL010000006">
    <property type="protein sequence ID" value="GAA4001459.1"/>
    <property type="molecule type" value="Genomic_DNA"/>
</dbReference>
<proteinExistence type="predicted"/>
<feature type="transmembrane region" description="Helical" evidence="1">
    <location>
        <begin position="98"/>
        <end position="124"/>
    </location>
</feature>
<dbReference type="RefSeq" id="WP_344873546.1">
    <property type="nucleotide sequence ID" value="NZ_BAABAL010000006.1"/>
</dbReference>
<feature type="transmembrane region" description="Helical" evidence="1">
    <location>
        <begin position="64"/>
        <end position="86"/>
    </location>
</feature>
<sequence length="176" mass="18738">MAEPEVTPEAAPAPQPLQLARVLWIASTVVSMARALTKLSDREAIMNQLQAMRPDLPFDQVDSAASASVFMGLAMSLGFVAIYAWLSSRMLAGFPWARMVLVAFGVIGVSLNVLGLVGLAGGVTATAGLQVTTLDVVFGTTVLALDATALVLMFRRESLAYFAKMAPLRMPRRPSL</sequence>
<reference evidence="3" key="1">
    <citation type="journal article" date="2019" name="Int. J. Syst. Evol. Microbiol.">
        <title>The Global Catalogue of Microorganisms (GCM) 10K type strain sequencing project: providing services to taxonomists for standard genome sequencing and annotation.</title>
        <authorList>
            <consortium name="The Broad Institute Genomics Platform"/>
            <consortium name="The Broad Institute Genome Sequencing Center for Infectious Disease"/>
            <person name="Wu L."/>
            <person name="Ma J."/>
        </authorList>
    </citation>
    <scope>NUCLEOTIDE SEQUENCE [LARGE SCALE GENOMIC DNA]</scope>
    <source>
        <strain evidence="3">JCM 17342</strain>
    </source>
</reference>
<evidence type="ECO:0000313" key="3">
    <source>
        <dbReference type="Proteomes" id="UP001501747"/>
    </source>
</evidence>
<evidence type="ECO:0000256" key="1">
    <source>
        <dbReference type="SAM" id="Phobius"/>
    </source>
</evidence>
<dbReference type="Proteomes" id="UP001501747">
    <property type="component" value="Unassembled WGS sequence"/>
</dbReference>
<evidence type="ECO:0000313" key="2">
    <source>
        <dbReference type="EMBL" id="GAA4001459.1"/>
    </source>
</evidence>
<keyword evidence="3" id="KW-1185">Reference proteome</keyword>
<keyword evidence="1" id="KW-0472">Membrane</keyword>
<comment type="caution">
    <text evidence="2">The sequence shown here is derived from an EMBL/GenBank/DDBJ whole genome shotgun (WGS) entry which is preliminary data.</text>
</comment>
<gene>
    <name evidence="2" type="ORF">GCM10022247_22640</name>
</gene>
<name>A0ABP7RS32_9PSEU</name>
<accession>A0ABP7RS32</accession>
<evidence type="ECO:0008006" key="4">
    <source>
        <dbReference type="Google" id="ProtNLM"/>
    </source>
</evidence>
<keyword evidence="1" id="KW-0812">Transmembrane</keyword>